<evidence type="ECO:0000313" key="2">
    <source>
        <dbReference type="Proteomes" id="UP000680304"/>
    </source>
</evidence>
<dbReference type="Gene3D" id="3.30.470.20">
    <property type="entry name" value="ATP-grasp fold, B domain"/>
    <property type="match status" value="1"/>
</dbReference>
<protein>
    <recommendedName>
        <fullName evidence="3">ATP-grasp domain-containing protein</fullName>
    </recommendedName>
</protein>
<evidence type="ECO:0008006" key="3">
    <source>
        <dbReference type="Google" id="ProtNLM"/>
    </source>
</evidence>
<sequence length="252" mass="27845">MKDMSDTVADTGGETILPAEEPNVAAHAAPVKVQGRQLASKWAKTKALLSHPRIAPHIPPTRMYNAENLKSMLKTHGMVVIKPVRGGGGHGVIKVSAEGGGYSYTQHMKTHRFSSFAALGRALDSKRNGRKYLIQKGIWLATVGGRPIDYRVKYVKEGGRWKYRSMVGRVARPGLFVTNLCQGGTMLTAAQGISRSFSKSMVKSKKREMRKLTELSTHVLTSRFPGLSQFGYDYGIDKNGKIWIFEVNTRPQ</sequence>
<dbReference type="InterPro" id="IPR026838">
    <property type="entry name" value="YheC/D"/>
</dbReference>
<reference evidence="1 2" key="1">
    <citation type="submission" date="2021-04" db="EMBL/GenBank/DDBJ databases">
        <title>Draft genome sequence of Paenibacillus cisolokensis, LC2-13A.</title>
        <authorList>
            <person name="Uke A."/>
            <person name="Chhe C."/>
            <person name="Baramee S."/>
            <person name="Kosugi A."/>
        </authorList>
    </citation>
    <scope>NUCLEOTIDE SEQUENCE [LARGE SCALE GENOMIC DNA]</scope>
    <source>
        <strain evidence="1 2">LC2-13A</strain>
    </source>
</reference>
<dbReference type="Proteomes" id="UP000680304">
    <property type="component" value="Unassembled WGS sequence"/>
</dbReference>
<name>A0ABQ4N9M7_9BACL</name>
<accession>A0ABQ4N9M7</accession>
<dbReference type="SUPFAM" id="SSF56059">
    <property type="entry name" value="Glutathione synthetase ATP-binding domain-like"/>
    <property type="match status" value="1"/>
</dbReference>
<dbReference type="Gene3D" id="3.30.1490.20">
    <property type="entry name" value="ATP-grasp fold, A domain"/>
    <property type="match status" value="1"/>
</dbReference>
<dbReference type="Pfam" id="PF14398">
    <property type="entry name" value="ATPgrasp_YheCD"/>
    <property type="match status" value="1"/>
</dbReference>
<gene>
    <name evidence="1" type="ORF">PACILC2_34530</name>
</gene>
<dbReference type="InterPro" id="IPR013815">
    <property type="entry name" value="ATP_grasp_subdomain_1"/>
</dbReference>
<evidence type="ECO:0000313" key="1">
    <source>
        <dbReference type="EMBL" id="GIQ64885.1"/>
    </source>
</evidence>
<organism evidence="1 2">
    <name type="scientific">Paenibacillus cisolokensis</name>
    <dbReference type="NCBI Taxonomy" id="1658519"/>
    <lineage>
        <taxon>Bacteria</taxon>
        <taxon>Bacillati</taxon>
        <taxon>Bacillota</taxon>
        <taxon>Bacilli</taxon>
        <taxon>Bacillales</taxon>
        <taxon>Paenibacillaceae</taxon>
        <taxon>Paenibacillus</taxon>
    </lineage>
</organism>
<comment type="caution">
    <text evidence="1">The sequence shown here is derived from an EMBL/GenBank/DDBJ whole genome shotgun (WGS) entry which is preliminary data.</text>
</comment>
<keyword evidence="2" id="KW-1185">Reference proteome</keyword>
<dbReference type="EMBL" id="BOVJ01000109">
    <property type="protein sequence ID" value="GIQ64885.1"/>
    <property type="molecule type" value="Genomic_DNA"/>
</dbReference>
<proteinExistence type="predicted"/>